<protein>
    <recommendedName>
        <fullName evidence="7">Xylanolytic transcriptional activator regulatory domain-containing protein</fullName>
    </recommendedName>
</protein>
<evidence type="ECO:0000256" key="1">
    <source>
        <dbReference type="ARBA" id="ARBA00022723"/>
    </source>
</evidence>
<dbReference type="GO" id="GO:0008270">
    <property type="term" value="F:zinc ion binding"/>
    <property type="evidence" value="ECO:0007669"/>
    <property type="project" value="InterPro"/>
</dbReference>
<gene>
    <name evidence="8" type="ORF">BCR44DRAFT_1182406</name>
</gene>
<keyword evidence="4" id="KW-0238">DNA-binding</keyword>
<evidence type="ECO:0000256" key="3">
    <source>
        <dbReference type="ARBA" id="ARBA00023015"/>
    </source>
</evidence>
<dbReference type="CDD" id="cd12148">
    <property type="entry name" value="fungal_TF_MHR"/>
    <property type="match status" value="1"/>
</dbReference>
<keyword evidence="1" id="KW-0479">Metal-binding</keyword>
<feature type="domain" description="Xylanolytic transcriptional activator regulatory" evidence="7">
    <location>
        <begin position="197"/>
        <end position="279"/>
    </location>
</feature>
<dbReference type="PANTHER" id="PTHR31313:SF81">
    <property type="entry name" value="TY1 ENHANCER ACTIVATOR"/>
    <property type="match status" value="1"/>
</dbReference>
<dbReference type="EMBL" id="MCFL01000031">
    <property type="protein sequence ID" value="ORZ34090.1"/>
    <property type="molecule type" value="Genomic_DNA"/>
</dbReference>
<dbReference type="InterPro" id="IPR051615">
    <property type="entry name" value="Transcr_Regulatory_Elem"/>
</dbReference>
<organism evidence="8 9">
    <name type="scientific">Catenaria anguillulae PL171</name>
    <dbReference type="NCBI Taxonomy" id="765915"/>
    <lineage>
        <taxon>Eukaryota</taxon>
        <taxon>Fungi</taxon>
        <taxon>Fungi incertae sedis</taxon>
        <taxon>Blastocladiomycota</taxon>
        <taxon>Blastocladiomycetes</taxon>
        <taxon>Blastocladiales</taxon>
        <taxon>Catenariaceae</taxon>
        <taxon>Catenaria</taxon>
    </lineage>
</organism>
<dbReference type="OrthoDB" id="2428527at2759"/>
<keyword evidence="6" id="KW-0539">Nucleus</keyword>
<dbReference type="GO" id="GO:0006351">
    <property type="term" value="P:DNA-templated transcription"/>
    <property type="evidence" value="ECO:0007669"/>
    <property type="project" value="InterPro"/>
</dbReference>
<evidence type="ECO:0000256" key="5">
    <source>
        <dbReference type="ARBA" id="ARBA00023163"/>
    </source>
</evidence>
<reference evidence="8 9" key="1">
    <citation type="submission" date="2016-07" db="EMBL/GenBank/DDBJ databases">
        <title>Pervasive Adenine N6-methylation of Active Genes in Fungi.</title>
        <authorList>
            <consortium name="DOE Joint Genome Institute"/>
            <person name="Mondo S.J."/>
            <person name="Dannebaum R.O."/>
            <person name="Kuo R.C."/>
            <person name="Labutti K."/>
            <person name="Haridas S."/>
            <person name="Kuo A."/>
            <person name="Salamov A."/>
            <person name="Ahrendt S.R."/>
            <person name="Lipzen A."/>
            <person name="Sullivan W."/>
            <person name="Andreopoulos W.B."/>
            <person name="Clum A."/>
            <person name="Lindquist E."/>
            <person name="Daum C."/>
            <person name="Ramamoorthy G.K."/>
            <person name="Gryganskyi A."/>
            <person name="Culley D."/>
            <person name="Magnuson J.K."/>
            <person name="James T.Y."/>
            <person name="O'Malley M.A."/>
            <person name="Stajich J.E."/>
            <person name="Spatafora J.W."/>
            <person name="Visel A."/>
            <person name="Grigoriev I.V."/>
        </authorList>
    </citation>
    <scope>NUCLEOTIDE SEQUENCE [LARGE SCALE GENOMIC DNA]</scope>
    <source>
        <strain evidence="8 9">PL171</strain>
    </source>
</reference>
<keyword evidence="3" id="KW-0805">Transcription regulation</keyword>
<dbReference type="PANTHER" id="PTHR31313">
    <property type="entry name" value="TY1 ENHANCER ACTIVATOR"/>
    <property type="match status" value="1"/>
</dbReference>
<dbReference type="InterPro" id="IPR007219">
    <property type="entry name" value="XnlR_reg_dom"/>
</dbReference>
<sequence>MGDSSGLHLFTKVSRRAAIGIDGGYIPKLYKIIDRLAVPRDFYRCLAVWPGRDHQDVLDMLVDFYYDQLHRWFPILPRSQLQEQLDGLAVYLANTPGAPRPTNDKGKPYPYPNMLLIYAFFFYTSAVFESTYKLTHRLAGGSCALPGQPKFPLSRVFSYHAKQQFSCLGENALSSIEAVQACLFLAIGDVPNVSGNPWLMCGTAVRISVELGIHHVAQLQHSYGKCSFYMPIPEQLTVYARVWCAVYAVEQMCAMALGRPSILSSEDSVLDFDLFLDTPTNRERFPGQDLLPEDSPFVWMVKLMDIGGKITRGINNIHLRKNLQHTLPELHGMLQQFQTSLPQSLQYDFSPEAPTPNIQVAFLHIMYFSCVLALYRPFLSSRRLRNDGPLQEQYLSIVETCILAIPTIYLRHREEAALFPMDASQFVVYCLAGAWPCSKSRGHRTAGARFSGCCTCARGSWSRFTIISQNSPWSCARFATNSFAWSRATRTCKWTTWSAKCLH</sequence>
<dbReference type="Proteomes" id="UP000193411">
    <property type="component" value="Unassembled WGS sequence"/>
</dbReference>
<proteinExistence type="predicted"/>
<keyword evidence="2" id="KW-0862">Zinc</keyword>
<dbReference type="SMART" id="SM00906">
    <property type="entry name" value="Fungal_trans"/>
    <property type="match status" value="1"/>
</dbReference>
<dbReference type="AlphaFoldDB" id="A0A1Y2HHL2"/>
<comment type="caution">
    <text evidence="8">The sequence shown here is derived from an EMBL/GenBank/DDBJ whole genome shotgun (WGS) entry which is preliminary data.</text>
</comment>
<accession>A0A1Y2HHL2</accession>
<evidence type="ECO:0000313" key="9">
    <source>
        <dbReference type="Proteomes" id="UP000193411"/>
    </source>
</evidence>
<evidence type="ECO:0000313" key="8">
    <source>
        <dbReference type="EMBL" id="ORZ34090.1"/>
    </source>
</evidence>
<evidence type="ECO:0000256" key="2">
    <source>
        <dbReference type="ARBA" id="ARBA00022833"/>
    </source>
</evidence>
<name>A0A1Y2HHL2_9FUNG</name>
<evidence type="ECO:0000256" key="6">
    <source>
        <dbReference type="ARBA" id="ARBA00023242"/>
    </source>
</evidence>
<dbReference type="Pfam" id="PF04082">
    <property type="entry name" value="Fungal_trans"/>
    <property type="match status" value="1"/>
</dbReference>
<evidence type="ECO:0000259" key="7">
    <source>
        <dbReference type="SMART" id="SM00906"/>
    </source>
</evidence>
<keyword evidence="5" id="KW-0804">Transcription</keyword>
<evidence type="ECO:0000256" key="4">
    <source>
        <dbReference type="ARBA" id="ARBA00023125"/>
    </source>
</evidence>
<dbReference type="GO" id="GO:0003677">
    <property type="term" value="F:DNA binding"/>
    <property type="evidence" value="ECO:0007669"/>
    <property type="project" value="UniProtKB-KW"/>
</dbReference>
<keyword evidence="9" id="KW-1185">Reference proteome</keyword>